<name>A0A128F7N9_9GAMM</name>
<organism evidence="1 2">
    <name type="scientific">Grimontia celer</name>
    <dbReference type="NCBI Taxonomy" id="1796497"/>
    <lineage>
        <taxon>Bacteria</taxon>
        <taxon>Pseudomonadati</taxon>
        <taxon>Pseudomonadota</taxon>
        <taxon>Gammaproteobacteria</taxon>
        <taxon>Vibrionales</taxon>
        <taxon>Vibrionaceae</taxon>
        <taxon>Grimontia</taxon>
    </lineage>
</organism>
<reference evidence="2" key="1">
    <citation type="submission" date="2016-02" db="EMBL/GenBank/DDBJ databases">
        <authorList>
            <person name="Rodrigo-Torres Lidia"/>
            <person name="Arahal R.David."/>
        </authorList>
    </citation>
    <scope>NUCLEOTIDE SEQUENCE [LARGE SCALE GENOMIC DNA]</scope>
    <source>
        <strain evidence="2">CECT 9029</strain>
    </source>
</reference>
<dbReference type="AlphaFoldDB" id="A0A128F7N9"/>
<evidence type="ECO:0000313" key="2">
    <source>
        <dbReference type="Proteomes" id="UP000071641"/>
    </source>
</evidence>
<evidence type="ECO:0000313" key="1">
    <source>
        <dbReference type="EMBL" id="CZF82789.1"/>
    </source>
</evidence>
<protein>
    <submittedName>
        <fullName evidence="1">Uncharacterized protein</fullName>
    </submittedName>
</protein>
<dbReference type="EMBL" id="FIZX01000002">
    <property type="protein sequence ID" value="CZF82789.1"/>
    <property type="molecule type" value="Genomic_DNA"/>
</dbReference>
<dbReference type="OrthoDB" id="6119186at2"/>
<accession>A0A128F7N9</accession>
<proteinExistence type="predicted"/>
<dbReference type="RefSeq" id="WP_062665048.1">
    <property type="nucleotide sequence ID" value="NZ_FIZX01000002.1"/>
</dbReference>
<keyword evidence="2" id="KW-1185">Reference proteome</keyword>
<sequence>MPDMASIAAALSGVKTAAEIAKILKDSASSLEQAEIKLKFAELIGALADVKIELADIQAVVQEKDQFIAELEKKLQDSSETVGFLGARYMKNDAGKPSGVPFCPTCYAKSKRN</sequence>
<gene>
    <name evidence="1" type="ORF">GCE9029_03441</name>
</gene>
<dbReference type="Proteomes" id="UP000071641">
    <property type="component" value="Unassembled WGS sequence"/>
</dbReference>